<evidence type="ECO:0000256" key="8">
    <source>
        <dbReference type="HAMAP-Rule" id="MF_00416"/>
    </source>
</evidence>
<dbReference type="PANTHER" id="PTHR30381:SF0">
    <property type="entry name" value="FLAGELLAR P-RING PROTEIN"/>
    <property type="match status" value="1"/>
</dbReference>
<keyword evidence="6 8" id="KW-0975">Bacterial flagellum</keyword>
<evidence type="ECO:0000256" key="6">
    <source>
        <dbReference type="ARBA" id="ARBA00023143"/>
    </source>
</evidence>
<keyword evidence="4" id="KW-0732">Signal</keyword>
<evidence type="ECO:0000313" key="9">
    <source>
        <dbReference type="EMBL" id="GHH21857.1"/>
    </source>
</evidence>
<comment type="subunit">
    <text evidence="8">The basal body constitutes a major portion of the flagellar organelle and consists of four rings (L,P,S, and M) mounted on a central rod.</text>
</comment>
<evidence type="ECO:0000256" key="3">
    <source>
        <dbReference type="ARBA" id="ARBA00019515"/>
    </source>
</evidence>
<evidence type="ECO:0000313" key="10">
    <source>
        <dbReference type="Proteomes" id="UP000652430"/>
    </source>
</evidence>
<evidence type="ECO:0000256" key="2">
    <source>
        <dbReference type="ARBA" id="ARBA00004117"/>
    </source>
</evidence>
<dbReference type="Pfam" id="PF02119">
    <property type="entry name" value="FlgI"/>
    <property type="match status" value="1"/>
</dbReference>
<keyword evidence="9" id="KW-0282">Flagellum</keyword>
<keyword evidence="9" id="KW-0969">Cilium</keyword>
<dbReference type="HAMAP" id="MF_00416">
    <property type="entry name" value="FlgI"/>
    <property type="match status" value="1"/>
</dbReference>
<protein>
    <recommendedName>
        <fullName evidence="3 8">Flagellar P-ring protein</fullName>
    </recommendedName>
    <alternativeName>
        <fullName evidence="7 8">Basal body P-ring protein</fullName>
    </alternativeName>
</protein>
<dbReference type="PANTHER" id="PTHR30381">
    <property type="entry name" value="FLAGELLAR P-RING PERIPLASMIC PROTEIN FLGI"/>
    <property type="match status" value="1"/>
</dbReference>
<comment type="subcellular location">
    <subcellularLocation>
        <location evidence="2 8">Bacterial flagellum basal body</location>
    </subcellularLocation>
</comment>
<evidence type="ECO:0000256" key="5">
    <source>
        <dbReference type="ARBA" id="ARBA00022764"/>
    </source>
</evidence>
<keyword evidence="10" id="KW-1185">Reference proteome</keyword>
<dbReference type="InterPro" id="IPR001782">
    <property type="entry name" value="Flag_FlgI"/>
</dbReference>
<dbReference type="EMBL" id="BNAQ01000005">
    <property type="protein sequence ID" value="GHH21857.1"/>
    <property type="molecule type" value="Genomic_DNA"/>
</dbReference>
<keyword evidence="5" id="KW-0574">Periplasm</keyword>
<evidence type="ECO:0000256" key="7">
    <source>
        <dbReference type="ARBA" id="ARBA00032344"/>
    </source>
</evidence>
<accession>A0ABQ3LNT7</accession>
<dbReference type="Proteomes" id="UP000652430">
    <property type="component" value="Unassembled WGS sequence"/>
</dbReference>
<dbReference type="PRINTS" id="PR01010">
    <property type="entry name" value="FLGPRINGFLGI"/>
</dbReference>
<reference evidence="10" key="1">
    <citation type="journal article" date="2019" name="Int. J. Syst. Evol. Microbiol.">
        <title>The Global Catalogue of Microorganisms (GCM) 10K type strain sequencing project: providing services to taxonomists for standard genome sequencing and annotation.</title>
        <authorList>
            <consortium name="The Broad Institute Genomics Platform"/>
            <consortium name="The Broad Institute Genome Sequencing Center for Infectious Disease"/>
            <person name="Wu L."/>
            <person name="Ma J."/>
        </authorList>
    </citation>
    <scope>NUCLEOTIDE SEQUENCE [LARGE SCALE GENOMIC DNA]</scope>
    <source>
        <strain evidence="10">CGMCC 1.8957</strain>
    </source>
</reference>
<organism evidence="9 10">
    <name type="scientific">Sphingomonas glacialis</name>
    <dbReference type="NCBI Taxonomy" id="658225"/>
    <lineage>
        <taxon>Bacteria</taxon>
        <taxon>Pseudomonadati</taxon>
        <taxon>Pseudomonadota</taxon>
        <taxon>Alphaproteobacteria</taxon>
        <taxon>Sphingomonadales</taxon>
        <taxon>Sphingomonadaceae</taxon>
        <taxon>Sphingomonas</taxon>
    </lineage>
</organism>
<gene>
    <name evidence="8 9" type="primary">flgI</name>
    <name evidence="9" type="ORF">GCM10008023_31090</name>
</gene>
<dbReference type="NCBIfam" id="NF003676">
    <property type="entry name" value="PRK05303.1"/>
    <property type="match status" value="1"/>
</dbReference>
<comment type="similarity">
    <text evidence="8">Belongs to the FlgI family.</text>
</comment>
<comment type="caution">
    <text evidence="9">The sequence shown here is derived from an EMBL/GenBank/DDBJ whole genome shotgun (WGS) entry which is preliminary data.</text>
</comment>
<comment type="function">
    <text evidence="1 8">Assembles around the rod to form the L-ring and probably protects the motor/basal body from shearing forces during rotation.</text>
</comment>
<proteinExistence type="inferred from homology"/>
<keyword evidence="9" id="KW-0966">Cell projection</keyword>
<evidence type="ECO:0000256" key="4">
    <source>
        <dbReference type="ARBA" id="ARBA00022729"/>
    </source>
</evidence>
<name>A0ABQ3LNT7_9SPHN</name>
<evidence type="ECO:0000256" key="1">
    <source>
        <dbReference type="ARBA" id="ARBA00002591"/>
    </source>
</evidence>
<sequence length="400" mass="41207">MTLSRALPPVTPAKAGVPLLLRTAGKKRDPRFRGGDGWKLVLAFLFAVLFATPASADRIKDLGGFQGIRTNQLTGYGIVVGLPGTGDDNLEYTIQSMKAVASRFGLQLPANVNPGLKNAAVVMITADLPPFAKPGQKLDITVASMGKAKSLRGGALIMTPLLGADNQIYAMAQGNLAVGGLGAEGKDGSTIVVNIPSAGRIPEGATVERAVATGFENTPTLTFNLARADFTTAQNVAGAINSRLGAGTAQATDAVSVAVRAPVGGDIRATLMSEIENLDVVSAEPSAKVIVNARTGTVVINSAVRVGTAAVTHGKLTVRIDETEKVSQPLPFSQGQTAKQQKSAVAVDEEKHPMFLLEPGPKLSDVVKAVNAIGASPADLVAILEALKEAGALKAELIVL</sequence>